<gene>
    <name evidence="1" type="ORF">WJX72_009921</name>
</gene>
<organism evidence="1 2">
    <name type="scientific">[Myrmecia] bisecta</name>
    <dbReference type="NCBI Taxonomy" id="41462"/>
    <lineage>
        <taxon>Eukaryota</taxon>
        <taxon>Viridiplantae</taxon>
        <taxon>Chlorophyta</taxon>
        <taxon>core chlorophytes</taxon>
        <taxon>Trebouxiophyceae</taxon>
        <taxon>Trebouxiales</taxon>
        <taxon>Trebouxiaceae</taxon>
        <taxon>Myrmecia</taxon>
    </lineage>
</organism>
<dbReference type="Proteomes" id="UP001489004">
    <property type="component" value="Unassembled WGS sequence"/>
</dbReference>
<keyword evidence="2" id="KW-1185">Reference proteome</keyword>
<comment type="caution">
    <text evidence="1">The sequence shown here is derived from an EMBL/GenBank/DDBJ whole genome shotgun (WGS) entry which is preliminary data.</text>
</comment>
<name>A0AAW1P5Z8_9CHLO</name>
<protein>
    <submittedName>
        <fullName evidence="1">Uncharacterized protein</fullName>
    </submittedName>
</protein>
<dbReference type="EMBL" id="JALJOR010000019">
    <property type="protein sequence ID" value="KAK9803978.1"/>
    <property type="molecule type" value="Genomic_DNA"/>
</dbReference>
<evidence type="ECO:0000313" key="1">
    <source>
        <dbReference type="EMBL" id="KAK9803978.1"/>
    </source>
</evidence>
<reference evidence="1 2" key="1">
    <citation type="journal article" date="2024" name="Nat. Commun.">
        <title>Phylogenomics reveals the evolutionary origins of lichenization in chlorophyte algae.</title>
        <authorList>
            <person name="Puginier C."/>
            <person name="Libourel C."/>
            <person name="Otte J."/>
            <person name="Skaloud P."/>
            <person name="Haon M."/>
            <person name="Grisel S."/>
            <person name="Petersen M."/>
            <person name="Berrin J.G."/>
            <person name="Delaux P.M."/>
            <person name="Dal Grande F."/>
            <person name="Keller J."/>
        </authorList>
    </citation>
    <scope>NUCLEOTIDE SEQUENCE [LARGE SCALE GENOMIC DNA]</scope>
    <source>
        <strain evidence="1 2">SAG 2043</strain>
    </source>
</reference>
<dbReference type="AlphaFoldDB" id="A0AAW1P5Z8"/>
<evidence type="ECO:0000313" key="2">
    <source>
        <dbReference type="Proteomes" id="UP001489004"/>
    </source>
</evidence>
<accession>A0AAW1P5Z8</accession>
<sequence>MQRLQRVIECLNAFGGSTGYMKRFENVLVTIFSQVPLDDAADWPIQSKTLRQPVWQFVSTADVAAAAVTARPELTIAFLRQQVEGASAADLGAMGSLQLGEPNGSSDQAAAADERVLIYVPAQQTDRTVGAIPFNMPALGAPALHALDLTIRFPAVLAVR</sequence>
<proteinExistence type="predicted"/>